<dbReference type="Pfam" id="PF01670">
    <property type="entry name" value="Glyco_hydro_12"/>
    <property type="match status" value="1"/>
</dbReference>
<dbReference type="Gene3D" id="2.60.120.180">
    <property type="match status" value="1"/>
</dbReference>
<dbReference type="EMBL" id="MU865967">
    <property type="protein sequence ID" value="KAK4445226.1"/>
    <property type="molecule type" value="Genomic_DNA"/>
</dbReference>
<proteinExistence type="inferred from homology"/>
<evidence type="ECO:0000313" key="4">
    <source>
        <dbReference type="EMBL" id="KAK4445226.1"/>
    </source>
</evidence>
<evidence type="ECO:0000256" key="1">
    <source>
        <dbReference type="ARBA" id="ARBA00005519"/>
    </source>
</evidence>
<sequence>MGSCFSSPSQSSNPGPSPRPFNPPAEEEYKPAQTLSDLYAYWSGDSYELINNLWGRDAATSGSQCTYLDTASPSGMAWRTTWSWNGAPNNVKSYPYAGRQFPRGKLICGIVSMPTEVKWQYEGNLKGMRANVAFDLFTARDPEHPNHGGDFELMIWLARYGGVCPIGKCVGQVQIQGRRWELWDGYNGAMRVWSFLPASGGEICEFKADVREFFGYLEQERGFPAAEQNLIVFQIGTECFTGGPATFACTQFSADVI</sequence>
<dbReference type="GO" id="GO:0008810">
    <property type="term" value="F:cellulase activity"/>
    <property type="evidence" value="ECO:0007669"/>
    <property type="project" value="InterPro"/>
</dbReference>
<dbReference type="AlphaFoldDB" id="A0AAV9G9W1"/>
<dbReference type="Proteomes" id="UP001321760">
    <property type="component" value="Unassembled WGS sequence"/>
</dbReference>
<keyword evidence="2" id="KW-0624">Polysaccharide degradation</keyword>
<accession>A0AAV9G9W1</accession>
<feature type="region of interest" description="Disordered" evidence="3">
    <location>
        <begin position="1"/>
        <end position="28"/>
    </location>
</feature>
<keyword evidence="2" id="KW-0326">Glycosidase</keyword>
<protein>
    <submittedName>
        <fullName evidence="4">Endoglucanase</fullName>
    </submittedName>
</protein>
<organism evidence="4 5">
    <name type="scientific">Podospora aff. communis PSN243</name>
    <dbReference type="NCBI Taxonomy" id="3040156"/>
    <lineage>
        <taxon>Eukaryota</taxon>
        <taxon>Fungi</taxon>
        <taxon>Dikarya</taxon>
        <taxon>Ascomycota</taxon>
        <taxon>Pezizomycotina</taxon>
        <taxon>Sordariomycetes</taxon>
        <taxon>Sordariomycetidae</taxon>
        <taxon>Sordariales</taxon>
        <taxon>Podosporaceae</taxon>
        <taxon>Podospora</taxon>
    </lineage>
</organism>
<dbReference type="PANTHER" id="PTHR34002:SF10">
    <property type="entry name" value="PUTATIVE-RELATED"/>
    <property type="match status" value="1"/>
</dbReference>
<name>A0AAV9G9W1_9PEZI</name>
<comment type="similarity">
    <text evidence="1 2">Belongs to the glycosyl hydrolase 12 (cellulase H) family.</text>
</comment>
<dbReference type="SUPFAM" id="SSF49899">
    <property type="entry name" value="Concanavalin A-like lectins/glucanases"/>
    <property type="match status" value="1"/>
</dbReference>
<evidence type="ECO:0000313" key="5">
    <source>
        <dbReference type="Proteomes" id="UP001321760"/>
    </source>
</evidence>
<dbReference type="PANTHER" id="PTHR34002">
    <property type="entry name" value="BLR1656 PROTEIN"/>
    <property type="match status" value="1"/>
</dbReference>
<reference evidence="4" key="1">
    <citation type="journal article" date="2023" name="Mol. Phylogenet. Evol.">
        <title>Genome-scale phylogeny and comparative genomics of the fungal order Sordariales.</title>
        <authorList>
            <person name="Hensen N."/>
            <person name="Bonometti L."/>
            <person name="Westerberg I."/>
            <person name="Brannstrom I.O."/>
            <person name="Guillou S."/>
            <person name="Cros-Aarteil S."/>
            <person name="Calhoun S."/>
            <person name="Haridas S."/>
            <person name="Kuo A."/>
            <person name="Mondo S."/>
            <person name="Pangilinan J."/>
            <person name="Riley R."/>
            <person name="LaButti K."/>
            <person name="Andreopoulos B."/>
            <person name="Lipzen A."/>
            <person name="Chen C."/>
            <person name="Yan M."/>
            <person name="Daum C."/>
            <person name="Ng V."/>
            <person name="Clum A."/>
            <person name="Steindorff A."/>
            <person name="Ohm R.A."/>
            <person name="Martin F."/>
            <person name="Silar P."/>
            <person name="Natvig D.O."/>
            <person name="Lalanne C."/>
            <person name="Gautier V."/>
            <person name="Ament-Velasquez S.L."/>
            <person name="Kruys A."/>
            <person name="Hutchinson M.I."/>
            <person name="Powell A.J."/>
            <person name="Barry K."/>
            <person name="Miller A.N."/>
            <person name="Grigoriev I.V."/>
            <person name="Debuchy R."/>
            <person name="Gladieux P."/>
            <person name="Hiltunen Thoren M."/>
            <person name="Johannesson H."/>
        </authorList>
    </citation>
    <scope>NUCLEOTIDE SEQUENCE</scope>
    <source>
        <strain evidence="4">PSN243</strain>
    </source>
</reference>
<gene>
    <name evidence="4" type="ORF">QBC34DRAFT_307274</name>
</gene>
<evidence type="ECO:0000256" key="3">
    <source>
        <dbReference type="SAM" id="MobiDB-lite"/>
    </source>
</evidence>
<evidence type="ECO:0000256" key="2">
    <source>
        <dbReference type="RuleBase" id="RU361163"/>
    </source>
</evidence>
<dbReference type="InterPro" id="IPR002594">
    <property type="entry name" value="GH12"/>
</dbReference>
<dbReference type="GO" id="GO:0000272">
    <property type="term" value="P:polysaccharide catabolic process"/>
    <property type="evidence" value="ECO:0007669"/>
    <property type="project" value="UniProtKB-KW"/>
</dbReference>
<keyword evidence="2" id="KW-0378">Hydrolase</keyword>
<keyword evidence="2" id="KW-0119">Carbohydrate metabolism</keyword>
<dbReference type="InterPro" id="IPR013320">
    <property type="entry name" value="ConA-like_dom_sf"/>
</dbReference>
<comment type="caution">
    <text evidence="4">The sequence shown here is derived from an EMBL/GenBank/DDBJ whole genome shotgun (WGS) entry which is preliminary data.</text>
</comment>
<dbReference type="InterPro" id="IPR013319">
    <property type="entry name" value="GH11/12"/>
</dbReference>
<reference evidence="4" key="2">
    <citation type="submission" date="2023-05" db="EMBL/GenBank/DDBJ databases">
        <authorList>
            <consortium name="Lawrence Berkeley National Laboratory"/>
            <person name="Steindorff A."/>
            <person name="Hensen N."/>
            <person name="Bonometti L."/>
            <person name="Westerberg I."/>
            <person name="Brannstrom I.O."/>
            <person name="Guillou S."/>
            <person name="Cros-Aarteil S."/>
            <person name="Calhoun S."/>
            <person name="Haridas S."/>
            <person name="Kuo A."/>
            <person name="Mondo S."/>
            <person name="Pangilinan J."/>
            <person name="Riley R."/>
            <person name="Labutti K."/>
            <person name="Andreopoulos B."/>
            <person name="Lipzen A."/>
            <person name="Chen C."/>
            <person name="Yanf M."/>
            <person name="Daum C."/>
            <person name="Ng V."/>
            <person name="Clum A."/>
            <person name="Ohm R."/>
            <person name="Martin F."/>
            <person name="Silar P."/>
            <person name="Natvig D."/>
            <person name="Lalanne C."/>
            <person name="Gautier V."/>
            <person name="Ament-Velasquez S.L."/>
            <person name="Kruys A."/>
            <person name="Hutchinson M.I."/>
            <person name="Powell A.J."/>
            <person name="Barry K."/>
            <person name="Miller A.N."/>
            <person name="Grigoriev I.V."/>
            <person name="Debuchy R."/>
            <person name="Gladieux P."/>
            <person name="Thoren M.H."/>
            <person name="Johannesson H."/>
        </authorList>
    </citation>
    <scope>NUCLEOTIDE SEQUENCE</scope>
    <source>
        <strain evidence="4">PSN243</strain>
    </source>
</reference>
<feature type="compositionally biased region" description="Low complexity" evidence="3">
    <location>
        <begin position="1"/>
        <end position="14"/>
    </location>
</feature>
<keyword evidence="5" id="KW-1185">Reference proteome</keyword>